<dbReference type="GO" id="GO:0009007">
    <property type="term" value="F:site-specific DNA-methyltransferase (adenine-specific) activity"/>
    <property type="evidence" value="ECO:0007669"/>
    <property type="project" value="UniProtKB-EC"/>
</dbReference>
<dbReference type="PRINTS" id="PR00508">
    <property type="entry name" value="S21N4MTFRASE"/>
</dbReference>
<dbReference type="Proteomes" id="UP000297700">
    <property type="component" value="Unassembled WGS sequence"/>
</dbReference>
<accession>A0A4Y9KST5</accession>
<evidence type="ECO:0000259" key="6">
    <source>
        <dbReference type="Pfam" id="PF01555"/>
    </source>
</evidence>
<feature type="domain" description="DNA methylase N-4/N-6" evidence="6">
    <location>
        <begin position="30"/>
        <end position="211"/>
    </location>
</feature>
<dbReference type="InterPro" id="IPR002052">
    <property type="entry name" value="DNA_methylase_N6_adenine_CS"/>
</dbReference>
<dbReference type="EMBL" id="SPQS01000022">
    <property type="protein sequence ID" value="TFV70232.1"/>
    <property type="molecule type" value="Genomic_DNA"/>
</dbReference>
<evidence type="ECO:0000313" key="9">
    <source>
        <dbReference type="Proteomes" id="UP000297700"/>
    </source>
</evidence>
<sequence length="227" mass="25245">MSVLPTHLIRHTVLHGDCVEVMQRMTSGSVDFILTDPPYLCRYKSRIGQTIANDDRDGWVGPAFAEMYRLLKPDAFCVSFYGWNAVDKFVAAWRTTGFHLVGHIVFRKRYASATGYTESRHEQAYLLAKGRPELSGSPVPDVMDWEYTGNRLHPTQKPINVLRPLIEAFCPPDGQVLDPFCGSGSTLVAARLAGRCCVGIELETTHCHTAELRLNSQLHAGARKLAG</sequence>
<evidence type="ECO:0000313" key="7">
    <source>
        <dbReference type="EMBL" id="TFV30155.1"/>
    </source>
</evidence>
<dbReference type="GO" id="GO:0008170">
    <property type="term" value="F:N-methyltransferase activity"/>
    <property type="evidence" value="ECO:0007669"/>
    <property type="project" value="InterPro"/>
</dbReference>
<dbReference type="PANTHER" id="PTHR13370:SF3">
    <property type="entry name" value="TRNA (GUANINE(10)-N2)-METHYLTRANSFERASE HOMOLOG"/>
    <property type="match status" value="1"/>
</dbReference>
<dbReference type="PANTHER" id="PTHR13370">
    <property type="entry name" value="RNA METHYLASE-RELATED"/>
    <property type="match status" value="1"/>
</dbReference>
<name>A0A4Y9NSB5_9BRAD</name>
<dbReference type="GO" id="GO:0032259">
    <property type="term" value="P:methylation"/>
    <property type="evidence" value="ECO:0007669"/>
    <property type="project" value="UniProtKB-KW"/>
</dbReference>
<dbReference type="GO" id="GO:0003677">
    <property type="term" value="F:DNA binding"/>
    <property type="evidence" value="ECO:0007669"/>
    <property type="project" value="InterPro"/>
</dbReference>
<comment type="caution">
    <text evidence="8">The sequence shown here is derived from an EMBL/GenBank/DDBJ whole genome shotgun (WGS) entry which is preliminary data.</text>
</comment>
<dbReference type="EMBL" id="SPQU01000041">
    <property type="protein sequence ID" value="TFV30155.1"/>
    <property type="molecule type" value="Genomic_DNA"/>
</dbReference>
<protein>
    <recommendedName>
        <fullName evidence="5">Methyltransferase</fullName>
        <ecNumber evidence="5">2.1.1.-</ecNumber>
    </recommendedName>
</protein>
<dbReference type="SUPFAM" id="SSF53335">
    <property type="entry name" value="S-adenosyl-L-methionine-dependent methyltransferases"/>
    <property type="match status" value="1"/>
</dbReference>
<evidence type="ECO:0000313" key="8">
    <source>
        <dbReference type="EMBL" id="TFV70232.1"/>
    </source>
</evidence>
<dbReference type="NCBIfam" id="NF010253">
    <property type="entry name" value="PRK13699.1"/>
    <property type="match status" value="1"/>
</dbReference>
<keyword evidence="2 8" id="KW-0489">Methyltransferase</keyword>
<dbReference type="Pfam" id="PF01555">
    <property type="entry name" value="N6_N4_Mtase"/>
    <property type="match status" value="1"/>
</dbReference>
<dbReference type="AlphaFoldDB" id="A0A4Y9NSB5"/>
<dbReference type="PROSITE" id="PS00092">
    <property type="entry name" value="N6_MTASE"/>
    <property type="match status" value="1"/>
</dbReference>
<dbReference type="InterPro" id="IPR001091">
    <property type="entry name" value="RM_Methyltransferase"/>
</dbReference>
<organism evidence="8 9">
    <name type="scientific">Bradyrhizobium frederickii</name>
    <dbReference type="NCBI Taxonomy" id="2560054"/>
    <lineage>
        <taxon>Bacteria</taxon>
        <taxon>Pseudomonadati</taxon>
        <taxon>Pseudomonadota</taxon>
        <taxon>Alphaproteobacteria</taxon>
        <taxon>Hyphomicrobiales</taxon>
        <taxon>Nitrobacteraceae</taxon>
        <taxon>Bradyrhizobium</taxon>
    </lineage>
</organism>
<keyword evidence="3" id="KW-0808">Transferase</keyword>
<accession>A0A4Y9NSB5</accession>
<evidence type="ECO:0000256" key="5">
    <source>
        <dbReference type="RuleBase" id="RU362026"/>
    </source>
</evidence>
<comment type="catalytic activity">
    <reaction evidence="4">
        <text>a 2'-deoxyadenosine in DNA + S-adenosyl-L-methionine = an N(6)-methyl-2'-deoxyadenosine in DNA + S-adenosyl-L-homocysteine + H(+)</text>
        <dbReference type="Rhea" id="RHEA:15197"/>
        <dbReference type="Rhea" id="RHEA-COMP:12418"/>
        <dbReference type="Rhea" id="RHEA-COMP:12419"/>
        <dbReference type="ChEBI" id="CHEBI:15378"/>
        <dbReference type="ChEBI" id="CHEBI:57856"/>
        <dbReference type="ChEBI" id="CHEBI:59789"/>
        <dbReference type="ChEBI" id="CHEBI:90615"/>
        <dbReference type="ChEBI" id="CHEBI:90616"/>
        <dbReference type="EC" id="2.1.1.72"/>
    </reaction>
</comment>
<dbReference type="OrthoDB" id="7806498at2"/>
<dbReference type="InterPro" id="IPR002941">
    <property type="entry name" value="DNA_methylase_N4/N6"/>
</dbReference>
<dbReference type="GO" id="GO:0005737">
    <property type="term" value="C:cytoplasm"/>
    <property type="evidence" value="ECO:0007669"/>
    <property type="project" value="TreeGrafter"/>
</dbReference>
<dbReference type="Gene3D" id="3.40.50.150">
    <property type="entry name" value="Vaccinia Virus protein VP39"/>
    <property type="match status" value="1"/>
</dbReference>
<dbReference type="InterPro" id="IPR029063">
    <property type="entry name" value="SAM-dependent_MTases_sf"/>
</dbReference>
<reference evidence="8 9" key="2">
    <citation type="submission" date="2019-03" db="EMBL/GenBank/DDBJ databases">
        <title>Bradyrhizobium strains diversity.</title>
        <authorList>
            <person name="Urquiaga M.C.O."/>
            <person name="Hungria M."/>
            <person name="Delamuta J.R.M."/>
            <person name="Klepa M.S."/>
        </authorList>
    </citation>
    <scope>NUCLEOTIDE SEQUENCE [LARGE SCALE GENOMIC DNA]</scope>
    <source>
        <strain evidence="8 9">CNPSo 3426</strain>
    </source>
</reference>
<proteinExistence type="inferred from homology"/>
<reference evidence="7 10" key="1">
    <citation type="submission" date="2019-03" db="EMBL/GenBank/DDBJ databases">
        <title>Bradyrhizobium strains diversity isolated from Chamaecrista fasciculata.</title>
        <authorList>
            <person name="Urquiaga M.C.O."/>
            <person name="Hungria M."/>
            <person name="Delamuta J.R.M."/>
        </authorList>
    </citation>
    <scope>NUCLEOTIDE SEQUENCE [LARGE SCALE GENOMIC DNA]</scope>
    <source>
        <strain evidence="7 10">CNPSo 3424</strain>
    </source>
</reference>
<evidence type="ECO:0000256" key="2">
    <source>
        <dbReference type="ARBA" id="ARBA00022603"/>
    </source>
</evidence>
<dbReference type="Proteomes" id="UP000298225">
    <property type="component" value="Unassembled WGS sequence"/>
</dbReference>
<evidence type="ECO:0000313" key="10">
    <source>
        <dbReference type="Proteomes" id="UP000298225"/>
    </source>
</evidence>
<comment type="similarity">
    <text evidence="1 5">Belongs to the N(4)/N(6)-methyltransferase family.</text>
</comment>
<gene>
    <name evidence="8" type="ORF">E4K64_30725</name>
    <name evidence="7" type="ORF">E4K66_36670</name>
</gene>
<evidence type="ECO:0000256" key="1">
    <source>
        <dbReference type="ARBA" id="ARBA00006594"/>
    </source>
</evidence>
<keyword evidence="10" id="KW-1185">Reference proteome</keyword>
<dbReference type="EC" id="2.1.1.-" evidence="5"/>
<evidence type="ECO:0000256" key="3">
    <source>
        <dbReference type="ARBA" id="ARBA00022679"/>
    </source>
</evidence>
<evidence type="ECO:0000256" key="4">
    <source>
        <dbReference type="ARBA" id="ARBA00047942"/>
    </source>
</evidence>
<dbReference type="RefSeq" id="WP_126261705.1">
    <property type="nucleotide sequence ID" value="NZ_SPQS01000022.1"/>
</dbReference>